<evidence type="ECO:0000256" key="2">
    <source>
        <dbReference type="ARBA" id="ARBA00004496"/>
    </source>
</evidence>
<dbReference type="InterPro" id="IPR049943">
    <property type="entry name" value="Ser_HO-MeTrfase-like"/>
</dbReference>
<dbReference type="InterPro" id="IPR015422">
    <property type="entry name" value="PyrdxlP-dep_Trfase_small"/>
</dbReference>
<evidence type="ECO:0000313" key="14">
    <source>
        <dbReference type="Proteomes" id="UP000317039"/>
    </source>
</evidence>
<dbReference type="RefSeq" id="WP_143979469.1">
    <property type="nucleotide sequence ID" value="NZ_CP041695.1"/>
</dbReference>
<dbReference type="FunFam" id="3.40.640.10:FF:000001">
    <property type="entry name" value="Serine hydroxymethyltransferase"/>
    <property type="match status" value="1"/>
</dbReference>
<proteinExistence type="inferred from homology"/>
<dbReference type="UniPathway" id="UPA00193"/>
<name>A0A516NFV3_9NOCA</name>
<keyword evidence="8 10" id="KW-0663">Pyridoxal phosphate</keyword>
<feature type="binding site" evidence="10">
    <location>
        <position position="126"/>
    </location>
    <ligand>
        <name>(6S)-5,6,7,8-tetrahydrofolate</name>
        <dbReference type="ChEBI" id="CHEBI:57453"/>
    </ligand>
</feature>
<evidence type="ECO:0000256" key="4">
    <source>
        <dbReference type="ARBA" id="ARBA00011738"/>
    </source>
</evidence>
<feature type="site" description="Plays an important role in substrate specificity" evidence="10">
    <location>
        <position position="234"/>
    </location>
</feature>
<keyword evidence="7 10" id="KW-0808">Transferase</keyword>
<dbReference type="KEGG" id="nod:FOH10_02460"/>
<dbReference type="HAMAP" id="MF_00051">
    <property type="entry name" value="SHMT"/>
    <property type="match status" value="1"/>
</dbReference>
<feature type="binding site" evidence="10">
    <location>
        <begin position="130"/>
        <end position="132"/>
    </location>
    <ligand>
        <name>(6S)-5,6,7,8-tetrahydrofolate</name>
        <dbReference type="ChEBI" id="CHEBI:57453"/>
    </ligand>
</feature>
<dbReference type="InterPro" id="IPR001085">
    <property type="entry name" value="Ser_HO-MeTrfase"/>
</dbReference>
<protein>
    <recommendedName>
        <fullName evidence="10">Serine hydroxymethyltransferase</fullName>
        <shortName evidence="10">SHMT</shortName>
        <shortName evidence="10">Serine methylase</shortName>
        <ecNumber evidence="10">2.1.2.1</ecNumber>
    </recommendedName>
</protein>
<sequence>MTQTAASVNSQSLAELDPQVAAAMAEELTRERDTLEMIASENFVPRAVLQAQGSVLTNKYAEGYPGRRYYGGCEAVDKVEELARERVKELFGAEFANVQPHSGAQANAAVLMALMNPGDKMLGLDLAHGGHLTHGMRLNFSGKLYEVHAYGVSKEDHRVDMDEVRKIARDTRPKVIVAGWSAYPRHLDFAAFREIADEVGAYLWVDMAHFAGLVAAGLHPSPVPHADVVSSTVHKTLGGPRSGLILAKQEYAKKLNSAVFPGQQGGPLMHAIAAKAVAFKIAGGAEFQERQQRTLSGAKILAERLTGADVKDKGITVLTGGTDVHLVLVDLRNSALDGQQGEDLLHEVGITVNRNAVPFDPRPPMVTSGLRIGTAALATRGFGDTEFTEVADIIATALAGGDVPTLRARVAKLAQDFPLYEGLEDWKLLG</sequence>
<comment type="subcellular location">
    <subcellularLocation>
        <location evidence="2 10">Cytoplasm</location>
    </subcellularLocation>
</comment>
<evidence type="ECO:0000256" key="6">
    <source>
        <dbReference type="ARBA" id="ARBA00022563"/>
    </source>
</evidence>
<dbReference type="NCBIfam" id="NF000586">
    <property type="entry name" value="PRK00011.1"/>
    <property type="match status" value="1"/>
</dbReference>
<evidence type="ECO:0000256" key="1">
    <source>
        <dbReference type="ARBA" id="ARBA00001933"/>
    </source>
</evidence>
<dbReference type="GO" id="GO:0004372">
    <property type="term" value="F:glycine hydroxymethyltransferase activity"/>
    <property type="evidence" value="ECO:0007669"/>
    <property type="project" value="UniProtKB-UniRule"/>
</dbReference>
<organism evidence="13 14">
    <name type="scientific">Nocardia otitidiscaviarum</name>
    <dbReference type="NCBI Taxonomy" id="1823"/>
    <lineage>
        <taxon>Bacteria</taxon>
        <taxon>Bacillati</taxon>
        <taxon>Actinomycetota</taxon>
        <taxon>Actinomycetes</taxon>
        <taxon>Mycobacteriales</taxon>
        <taxon>Nocardiaceae</taxon>
        <taxon>Nocardia</taxon>
    </lineage>
</organism>
<dbReference type="SUPFAM" id="SSF53383">
    <property type="entry name" value="PLP-dependent transferases"/>
    <property type="match status" value="1"/>
</dbReference>
<evidence type="ECO:0000256" key="10">
    <source>
        <dbReference type="HAMAP-Rule" id="MF_00051"/>
    </source>
</evidence>
<comment type="pathway">
    <text evidence="10">One-carbon metabolism; tetrahydrofolate interconversion.</text>
</comment>
<dbReference type="PANTHER" id="PTHR11680">
    <property type="entry name" value="SERINE HYDROXYMETHYLTRANSFERASE"/>
    <property type="match status" value="1"/>
</dbReference>
<comment type="cofactor">
    <cofactor evidence="1 10 11">
        <name>pyridoxal 5'-phosphate</name>
        <dbReference type="ChEBI" id="CHEBI:597326"/>
    </cofactor>
</comment>
<keyword evidence="10" id="KW-0028">Amino-acid biosynthesis</keyword>
<dbReference type="GO" id="GO:0030170">
    <property type="term" value="F:pyridoxal phosphate binding"/>
    <property type="evidence" value="ECO:0007669"/>
    <property type="project" value="UniProtKB-UniRule"/>
</dbReference>
<comment type="caution">
    <text evidence="10">Lacks conserved residue(s) required for the propagation of feature annotation.</text>
</comment>
<dbReference type="GO" id="GO:0035999">
    <property type="term" value="P:tetrahydrofolate interconversion"/>
    <property type="evidence" value="ECO:0007669"/>
    <property type="project" value="UniProtKB-UniRule"/>
</dbReference>
<evidence type="ECO:0000256" key="8">
    <source>
        <dbReference type="ARBA" id="ARBA00022898"/>
    </source>
</evidence>
<accession>A0A516NFV3</accession>
<keyword evidence="6 10" id="KW-0554">One-carbon metabolism</keyword>
<comment type="catalytic activity">
    <reaction evidence="10">
        <text>(6R)-5,10-methylene-5,6,7,8-tetrahydrofolate + glycine + H2O = (6S)-5,6,7,8-tetrahydrofolate + L-serine</text>
        <dbReference type="Rhea" id="RHEA:15481"/>
        <dbReference type="ChEBI" id="CHEBI:15377"/>
        <dbReference type="ChEBI" id="CHEBI:15636"/>
        <dbReference type="ChEBI" id="CHEBI:33384"/>
        <dbReference type="ChEBI" id="CHEBI:57305"/>
        <dbReference type="ChEBI" id="CHEBI:57453"/>
        <dbReference type="EC" id="2.1.2.1"/>
    </reaction>
</comment>
<dbReference type="GO" id="GO:0005829">
    <property type="term" value="C:cytosol"/>
    <property type="evidence" value="ECO:0007669"/>
    <property type="project" value="TreeGrafter"/>
</dbReference>
<dbReference type="Gene3D" id="3.90.1150.10">
    <property type="entry name" value="Aspartate Aminotransferase, domain 1"/>
    <property type="match status" value="1"/>
</dbReference>
<dbReference type="PROSITE" id="PS00096">
    <property type="entry name" value="SHMT"/>
    <property type="match status" value="1"/>
</dbReference>
<evidence type="ECO:0000256" key="5">
    <source>
        <dbReference type="ARBA" id="ARBA00022490"/>
    </source>
</evidence>
<comment type="subunit">
    <text evidence="4 10">Homodimer.</text>
</comment>
<dbReference type="EC" id="2.1.2.1" evidence="10"/>
<dbReference type="UniPathway" id="UPA00288">
    <property type="reaction ID" value="UER01023"/>
</dbReference>
<dbReference type="InterPro" id="IPR015424">
    <property type="entry name" value="PyrdxlP-dep_Trfase"/>
</dbReference>
<evidence type="ECO:0000259" key="12">
    <source>
        <dbReference type="Pfam" id="PF00464"/>
    </source>
</evidence>
<dbReference type="InterPro" id="IPR015421">
    <property type="entry name" value="PyrdxlP-dep_Trfase_major"/>
</dbReference>
<evidence type="ECO:0000256" key="9">
    <source>
        <dbReference type="ARBA" id="ARBA00054606"/>
    </source>
</evidence>
<dbReference type="Pfam" id="PF00464">
    <property type="entry name" value="SHMT"/>
    <property type="match status" value="1"/>
</dbReference>
<keyword evidence="13" id="KW-0489">Methyltransferase</keyword>
<feature type="domain" description="Serine hydroxymethyltransferase-like" evidence="12">
    <location>
        <begin position="14"/>
        <end position="394"/>
    </location>
</feature>
<dbReference type="InterPro" id="IPR039429">
    <property type="entry name" value="SHMT-like_dom"/>
</dbReference>
<evidence type="ECO:0000313" key="13">
    <source>
        <dbReference type="EMBL" id="QDP77778.1"/>
    </source>
</evidence>
<dbReference type="Gene3D" id="3.40.640.10">
    <property type="entry name" value="Type I PLP-dependent aspartate aminotransferase-like (Major domain)"/>
    <property type="match status" value="1"/>
</dbReference>
<dbReference type="GO" id="GO:0042803">
    <property type="term" value="F:protein homodimerization activity"/>
    <property type="evidence" value="ECO:0007669"/>
    <property type="project" value="UniProtKB-ARBA"/>
</dbReference>
<dbReference type="PIRSF" id="PIRSF000412">
    <property type="entry name" value="SHMT"/>
    <property type="match status" value="1"/>
</dbReference>
<dbReference type="GO" id="GO:0019264">
    <property type="term" value="P:glycine biosynthetic process from serine"/>
    <property type="evidence" value="ECO:0007669"/>
    <property type="project" value="UniProtKB-UniRule"/>
</dbReference>
<comment type="pathway">
    <text evidence="10">Amino-acid biosynthesis; glycine biosynthesis; glycine from L-serine: step 1/1.</text>
</comment>
<dbReference type="AlphaFoldDB" id="A0A516NFV3"/>
<dbReference type="GO" id="GO:0032259">
    <property type="term" value="P:methylation"/>
    <property type="evidence" value="ECO:0007669"/>
    <property type="project" value="UniProtKB-KW"/>
</dbReference>
<evidence type="ECO:0000256" key="7">
    <source>
        <dbReference type="ARBA" id="ARBA00022679"/>
    </source>
</evidence>
<feature type="modified residue" description="N6-(pyridoxal phosphate)lysine" evidence="10 11">
    <location>
        <position position="235"/>
    </location>
</feature>
<dbReference type="GO" id="GO:0008168">
    <property type="term" value="F:methyltransferase activity"/>
    <property type="evidence" value="ECO:0007669"/>
    <property type="project" value="UniProtKB-KW"/>
</dbReference>
<comment type="similarity">
    <text evidence="3 10">Belongs to the SHMT family.</text>
</comment>
<evidence type="ECO:0000256" key="11">
    <source>
        <dbReference type="PIRSR" id="PIRSR000412-50"/>
    </source>
</evidence>
<comment type="function">
    <text evidence="9">Catalyzes the reversible interconversion of serine and glycine with tetrahydrofolate (THF) serving as the one-carbon carrier. This reaction serves as the major source of one-carbon groups required for the biosynthesis of purines, thymidylate, methionine, and other important biomolecules. Also exhibits THF-independent aldolase activity toward beta-hydroxyamino acids, producing glycine and aldehydes, via a retro-aldol mechanism. Thus, is able to catalyze the cleavage of L-allo-threonine.</text>
</comment>
<dbReference type="CDD" id="cd00378">
    <property type="entry name" value="SHMT"/>
    <property type="match status" value="1"/>
</dbReference>
<evidence type="ECO:0000256" key="3">
    <source>
        <dbReference type="ARBA" id="ARBA00006376"/>
    </source>
</evidence>
<dbReference type="InterPro" id="IPR019798">
    <property type="entry name" value="Ser_HO-MeTrfase_PLP_BS"/>
</dbReference>
<reference evidence="13 14" key="1">
    <citation type="submission" date="2019-07" db="EMBL/GenBank/DDBJ databases">
        <title>Complete Genome Sequence and Methylome Analysis of Nocardia otitidis-caviarum NEB252.</title>
        <authorList>
            <person name="Fomenkov A."/>
            <person name="Anton B.P."/>
            <person name="Vincze T."/>
            <person name="Roberts R.J."/>
        </authorList>
    </citation>
    <scope>NUCLEOTIDE SEQUENCE [LARGE SCALE GENOMIC DNA]</scope>
    <source>
        <strain evidence="13 14">NEB252</strain>
    </source>
</reference>
<dbReference type="EMBL" id="CP041695">
    <property type="protein sequence ID" value="QDP77778.1"/>
    <property type="molecule type" value="Genomic_DNA"/>
</dbReference>
<dbReference type="Proteomes" id="UP000317039">
    <property type="component" value="Chromosome"/>
</dbReference>
<gene>
    <name evidence="10" type="primary">glyA</name>
    <name evidence="13" type="ORF">FOH10_02460</name>
</gene>
<dbReference type="PANTHER" id="PTHR11680:SF35">
    <property type="entry name" value="SERINE HYDROXYMETHYLTRANSFERASE 1"/>
    <property type="match status" value="1"/>
</dbReference>
<dbReference type="GeneID" id="80331263"/>
<keyword evidence="5 10" id="KW-0963">Cytoplasm</keyword>